<keyword evidence="3 6" id="KW-1133">Transmembrane helix</keyword>
<feature type="transmembrane region" description="Helical" evidence="6">
    <location>
        <begin position="54"/>
        <end position="82"/>
    </location>
</feature>
<feature type="transmembrane region" description="Helical" evidence="6">
    <location>
        <begin position="102"/>
        <end position="123"/>
    </location>
</feature>
<reference evidence="8 9" key="1">
    <citation type="journal article" date="2016" name="Genome Biol. Evol.">
        <title>Divergent and convergent evolution of fungal pathogenicity.</title>
        <authorList>
            <person name="Shang Y."/>
            <person name="Xiao G."/>
            <person name="Zheng P."/>
            <person name="Cen K."/>
            <person name="Zhan S."/>
            <person name="Wang C."/>
        </authorList>
    </citation>
    <scope>NUCLEOTIDE SEQUENCE [LARGE SCALE GENOMIC DNA]</scope>
    <source>
        <strain evidence="8 9">RCEF 2490</strain>
    </source>
</reference>
<evidence type="ECO:0000256" key="6">
    <source>
        <dbReference type="SAM" id="Phobius"/>
    </source>
</evidence>
<accession>A0A168DFY4</accession>
<dbReference type="InterPro" id="IPR050307">
    <property type="entry name" value="Sterol_Desaturase_Related"/>
</dbReference>
<feature type="transmembrane region" description="Helical" evidence="6">
    <location>
        <begin position="12"/>
        <end position="34"/>
    </location>
</feature>
<dbReference type="Proteomes" id="UP000078544">
    <property type="component" value="Unassembled WGS sequence"/>
</dbReference>
<dbReference type="EMBL" id="AZGY01000006">
    <property type="protein sequence ID" value="KZZ97701.1"/>
    <property type="molecule type" value="Genomic_DNA"/>
</dbReference>
<dbReference type="OrthoDB" id="408954at2759"/>
<keyword evidence="9" id="KW-1185">Reference proteome</keyword>
<evidence type="ECO:0000256" key="4">
    <source>
        <dbReference type="ARBA" id="ARBA00023136"/>
    </source>
</evidence>
<gene>
    <name evidence="8" type="ORF">AAL_03665</name>
</gene>
<evidence type="ECO:0000256" key="1">
    <source>
        <dbReference type="ARBA" id="ARBA00004370"/>
    </source>
</evidence>
<dbReference type="STRING" id="1081109.A0A168DFY4"/>
<dbReference type="GO" id="GO:0016020">
    <property type="term" value="C:membrane"/>
    <property type="evidence" value="ECO:0007669"/>
    <property type="project" value="UniProtKB-SubCell"/>
</dbReference>
<dbReference type="GO" id="GO:0016491">
    <property type="term" value="F:oxidoreductase activity"/>
    <property type="evidence" value="ECO:0007669"/>
    <property type="project" value="InterPro"/>
</dbReference>
<evidence type="ECO:0000256" key="5">
    <source>
        <dbReference type="SAM" id="MobiDB-lite"/>
    </source>
</evidence>
<dbReference type="InterPro" id="IPR006694">
    <property type="entry name" value="Fatty_acid_hydroxylase"/>
</dbReference>
<sequence length="330" mass="37010">MIDVLLSIPILSYIFFPTTGASVSTSVNLVFFYMTWSSLVFSHHPLEIHLSGIVVLRVIFWLIPSLVFLLFDVGVPSLAVGFKHGGRSALPGRDFRKLGKTLGLAIANVFMMLVVEGAISMVYTSVFKKHIFKMSTTLPMPWIVFKHCSFIFTSREVLQYYIHRHVLHGNTKVAKQHMAYAHSRSGAPYSVCLYADHIVPLMLHRFVPVFLPSVLIRTHMLTYFFVLIIVSIEETLSMSGYTFIPGIVMSGITQRTAIHYAGKGSSNYGPLGIMDWGHGTSRGRDVLEDLKKEADKHNVEEKSAKKVDQASSAMKNGVDSLKRRVRTVKE</sequence>
<dbReference type="Pfam" id="PF04116">
    <property type="entry name" value="FA_hydroxylase"/>
    <property type="match status" value="1"/>
</dbReference>
<feature type="region of interest" description="Disordered" evidence="5">
    <location>
        <begin position="294"/>
        <end position="317"/>
    </location>
</feature>
<evidence type="ECO:0000259" key="7">
    <source>
        <dbReference type="Pfam" id="PF04116"/>
    </source>
</evidence>
<keyword evidence="2 6" id="KW-0812">Transmembrane</keyword>
<dbReference type="PANTHER" id="PTHR11863">
    <property type="entry name" value="STEROL DESATURASE"/>
    <property type="match status" value="1"/>
</dbReference>
<evidence type="ECO:0000256" key="2">
    <source>
        <dbReference type="ARBA" id="ARBA00022692"/>
    </source>
</evidence>
<comment type="subcellular location">
    <subcellularLocation>
        <location evidence="1">Membrane</location>
    </subcellularLocation>
</comment>
<dbReference type="GO" id="GO:0008610">
    <property type="term" value="P:lipid biosynthetic process"/>
    <property type="evidence" value="ECO:0007669"/>
    <property type="project" value="InterPro"/>
</dbReference>
<protein>
    <submittedName>
        <fullName evidence="8">Sterol desaturase family</fullName>
    </submittedName>
</protein>
<name>A0A168DFY4_9HYPO</name>
<feature type="compositionally biased region" description="Basic and acidic residues" evidence="5">
    <location>
        <begin position="294"/>
        <end position="308"/>
    </location>
</feature>
<evidence type="ECO:0000256" key="3">
    <source>
        <dbReference type="ARBA" id="ARBA00022989"/>
    </source>
</evidence>
<comment type="caution">
    <text evidence="8">The sequence shown here is derived from an EMBL/GenBank/DDBJ whole genome shotgun (WGS) entry which is preliminary data.</text>
</comment>
<dbReference type="GO" id="GO:0005506">
    <property type="term" value="F:iron ion binding"/>
    <property type="evidence" value="ECO:0007669"/>
    <property type="project" value="InterPro"/>
</dbReference>
<keyword evidence="4 6" id="KW-0472">Membrane</keyword>
<feature type="domain" description="Fatty acid hydroxylase" evidence="7">
    <location>
        <begin position="151"/>
        <end position="280"/>
    </location>
</feature>
<organism evidence="8 9">
    <name type="scientific">Moelleriella libera RCEF 2490</name>
    <dbReference type="NCBI Taxonomy" id="1081109"/>
    <lineage>
        <taxon>Eukaryota</taxon>
        <taxon>Fungi</taxon>
        <taxon>Dikarya</taxon>
        <taxon>Ascomycota</taxon>
        <taxon>Pezizomycotina</taxon>
        <taxon>Sordariomycetes</taxon>
        <taxon>Hypocreomycetidae</taxon>
        <taxon>Hypocreales</taxon>
        <taxon>Clavicipitaceae</taxon>
        <taxon>Moelleriella</taxon>
    </lineage>
</organism>
<evidence type="ECO:0000313" key="9">
    <source>
        <dbReference type="Proteomes" id="UP000078544"/>
    </source>
</evidence>
<evidence type="ECO:0000313" key="8">
    <source>
        <dbReference type="EMBL" id="KZZ97701.1"/>
    </source>
</evidence>
<dbReference type="AlphaFoldDB" id="A0A168DFY4"/>
<proteinExistence type="predicted"/>